<feature type="compositionally biased region" description="Basic and acidic residues" evidence="1">
    <location>
        <begin position="22"/>
        <end position="37"/>
    </location>
</feature>
<dbReference type="EMBL" id="CAFBMQ010000006">
    <property type="protein sequence ID" value="CAB4898465.1"/>
    <property type="molecule type" value="Genomic_DNA"/>
</dbReference>
<dbReference type="InterPro" id="IPR037205">
    <property type="entry name" value="ChaB_sf"/>
</dbReference>
<organism evidence="2">
    <name type="scientific">freshwater metagenome</name>
    <dbReference type="NCBI Taxonomy" id="449393"/>
    <lineage>
        <taxon>unclassified sequences</taxon>
        <taxon>metagenomes</taxon>
        <taxon>ecological metagenomes</taxon>
    </lineage>
</organism>
<dbReference type="Gene3D" id="1.10.1740.70">
    <property type="entry name" value="ChaB"/>
    <property type="match status" value="1"/>
</dbReference>
<evidence type="ECO:0000256" key="1">
    <source>
        <dbReference type="SAM" id="MobiDB-lite"/>
    </source>
</evidence>
<dbReference type="InterPro" id="IPR009317">
    <property type="entry name" value="ChaB"/>
</dbReference>
<sequence length="143" mass="15304">MPKTTKSGKPIEDELPSTLQRSDAKAQETYAKTHDSAVETYDGDEQAANRVAWGAVKHTHEKVGDHWQPKEGGGKGPSDEQSAKGNRDTDLDAKGGVDANASKAHLYELAQDAGVEGRSSMTKDELADALQKANDKATRDARG</sequence>
<feature type="region of interest" description="Disordered" evidence="1">
    <location>
        <begin position="1"/>
        <end position="45"/>
    </location>
</feature>
<feature type="region of interest" description="Disordered" evidence="1">
    <location>
        <begin position="113"/>
        <end position="143"/>
    </location>
</feature>
<protein>
    <submittedName>
        <fullName evidence="2">Unannotated protein</fullName>
    </submittedName>
</protein>
<proteinExistence type="predicted"/>
<name>A0A6J7FZ76_9ZZZZ</name>
<dbReference type="AlphaFoldDB" id="A0A6J7FZ76"/>
<dbReference type="Pfam" id="PF06150">
    <property type="entry name" value="ChaB"/>
    <property type="match status" value="1"/>
</dbReference>
<reference evidence="2" key="1">
    <citation type="submission" date="2020-05" db="EMBL/GenBank/DDBJ databases">
        <authorList>
            <person name="Chiriac C."/>
            <person name="Salcher M."/>
            <person name="Ghai R."/>
            <person name="Kavagutti S V."/>
        </authorList>
    </citation>
    <scope>NUCLEOTIDE SEQUENCE</scope>
</reference>
<gene>
    <name evidence="2" type="ORF">UFOPK3609_00148</name>
</gene>
<feature type="compositionally biased region" description="Basic and acidic residues" evidence="1">
    <location>
        <begin position="133"/>
        <end position="143"/>
    </location>
</feature>
<dbReference type="SUPFAM" id="SSF140376">
    <property type="entry name" value="ChaB-like"/>
    <property type="match status" value="1"/>
</dbReference>
<accession>A0A6J7FZ76</accession>
<evidence type="ECO:0000313" key="2">
    <source>
        <dbReference type="EMBL" id="CAB4898465.1"/>
    </source>
</evidence>
<feature type="compositionally biased region" description="Basic and acidic residues" evidence="1">
    <location>
        <begin position="61"/>
        <end position="95"/>
    </location>
</feature>
<feature type="region of interest" description="Disordered" evidence="1">
    <location>
        <begin position="57"/>
        <end position="97"/>
    </location>
</feature>